<comment type="caution">
    <text evidence="2">The sequence shown here is derived from an EMBL/GenBank/DDBJ whole genome shotgun (WGS) entry which is preliminary data.</text>
</comment>
<dbReference type="AlphaFoldDB" id="A0A1D1VWA4"/>
<keyword evidence="3" id="KW-1185">Reference proteome</keyword>
<gene>
    <name evidence="2" type="primary">RvY_15823-1</name>
    <name evidence="2" type="synonym">RvY_15823.1</name>
    <name evidence="2" type="ORF">RvY_15823</name>
</gene>
<dbReference type="EMBL" id="BDGG01000012">
    <property type="protein sequence ID" value="GAV05742.1"/>
    <property type="molecule type" value="Genomic_DNA"/>
</dbReference>
<feature type="region of interest" description="Disordered" evidence="1">
    <location>
        <begin position="212"/>
        <end position="245"/>
    </location>
</feature>
<accession>A0A1D1VWA4</accession>
<proteinExistence type="predicted"/>
<reference evidence="2 3" key="1">
    <citation type="journal article" date="2016" name="Nat. Commun.">
        <title>Extremotolerant tardigrade genome and improved radiotolerance of human cultured cells by tardigrade-unique protein.</title>
        <authorList>
            <person name="Hashimoto T."/>
            <person name="Horikawa D.D."/>
            <person name="Saito Y."/>
            <person name="Kuwahara H."/>
            <person name="Kozuka-Hata H."/>
            <person name="Shin-I T."/>
            <person name="Minakuchi Y."/>
            <person name="Ohishi K."/>
            <person name="Motoyama A."/>
            <person name="Aizu T."/>
            <person name="Enomoto A."/>
            <person name="Kondo K."/>
            <person name="Tanaka S."/>
            <person name="Hara Y."/>
            <person name="Koshikawa S."/>
            <person name="Sagara H."/>
            <person name="Miura T."/>
            <person name="Yokobori S."/>
            <person name="Miyagawa K."/>
            <person name="Suzuki Y."/>
            <person name="Kubo T."/>
            <person name="Oyama M."/>
            <person name="Kohara Y."/>
            <person name="Fujiyama A."/>
            <person name="Arakawa K."/>
            <person name="Katayama T."/>
            <person name="Toyoda A."/>
            <person name="Kunieda T."/>
        </authorList>
    </citation>
    <scope>NUCLEOTIDE SEQUENCE [LARGE SCALE GENOMIC DNA]</scope>
    <source>
        <strain evidence="2 3">YOKOZUNA-1</strain>
    </source>
</reference>
<name>A0A1D1VWA4_RAMVA</name>
<sequence length="355" mass="38945">MNQHDDHLPVSGQQIRNYPSTNQVLGAIPSGNNLAHHDADPVLTEMRAAMTRASEPSADTADQGPGAHHEDPVLADIRARIARHESGGMNTPEGSPVAEDHEDPVLADIRAKMAEMVQRPANPSQLALGPTDRTERSATSGISLPRQKNLQPQISRDRPSKTVSKVHSALKMKPSAKQAKDEEATKPDSPAIAESESKFPDEMEDFVPIAPEELRPLPPPSATPVKSILKRSTGTAQEPNQQRRLSVQDQTNFNTLITKVDNLEEVLASTDHGLIDTSLDAHKKIVENVARKVLEDPPIYALRALYQEFVPCLRKINKHYHQIAVGTSAEHPSLKDCDARLKLAEEQLAKMNDLI</sequence>
<evidence type="ECO:0000313" key="2">
    <source>
        <dbReference type="EMBL" id="GAV05742.1"/>
    </source>
</evidence>
<evidence type="ECO:0000256" key="1">
    <source>
        <dbReference type="SAM" id="MobiDB-lite"/>
    </source>
</evidence>
<feature type="compositionally biased region" description="Polar residues" evidence="1">
    <location>
        <begin position="230"/>
        <end position="245"/>
    </location>
</feature>
<protein>
    <submittedName>
        <fullName evidence="2">Uncharacterized protein</fullName>
    </submittedName>
</protein>
<dbReference type="Proteomes" id="UP000186922">
    <property type="component" value="Unassembled WGS sequence"/>
</dbReference>
<evidence type="ECO:0000313" key="3">
    <source>
        <dbReference type="Proteomes" id="UP000186922"/>
    </source>
</evidence>
<dbReference type="OrthoDB" id="10431411at2759"/>
<feature type="region of interest" description="Disordered" evidence="1">
    <location>
        <begin position="50"/>
        <end position="70"/>
    </location>
</feature>
<feature type="compositionally biased region" description="Polar residues" evidence="1">
    <location>
        <begin position="137"/>
        <end position="154"/>
    </location>
</feature>
<organism evidence="2 3">
    <name type="scientific">Ramazzottius varieornatus</name>
    <name type="common">Water bear</name>
    <name type="synonym">Tardigrade</name>
    <dbReference type="NCBI Taxonomy" id="947166"/>
    <lineage>
        <taxon>Eukaryota</taxon>
        <taxon>Metazoa</taxon>
        <taxon>Ecdysozoa</taxon>
        <taxon>Tardigrada</taxon>
        <taxon>Eutardigrada</taxon>
        <taxon>Parachela</taxon>
        <taxon>Hypsibioidea</taxon>
        <taxon>Ramazzottiidae</taxon>
        <taxon>Ramazzottius</taxon>
    </lineage>
</organism>
<feature type="region of interest" description="Disordered" evidence="1">
    <location>
        <begin position="119"/>
        <end position="197"/>
    </location>
</feature>